<evidence type="ECO:0000256" key="5">
    <source>
        <dbReference type="ARBA" id="ARBA00023157"/>
    </source>
</evidence>
<dbReference type="InterPro" id="IPR005746">
    <property type="entry name" value="Thioredoxin"/>
</dbReference>
<keyword evidence="10" id="KW-1185">Reference proteome</keyword>
<organism evidence="9 10">
    <name type="scientific">Alishewanella jeotgali KCTC 22429</name>
    <dbReference type="NCBI Taxonomy" id="1129374"/>
    <lineage>
        <taxon>Bacteria</taxon>
        <taxon>Pseudomonadati</taxon>
        <taxon>Pseudomonadota</taxon>
        <taxon>Gammaproteobacteria</taxon>
        <taxon>Alteromonadales</taxon>
        <taxon>Alteromonadaceae</taxon>
        <taxon>Alishewanella</taxon>
    </lineage>
</organism>
<dbReference type="AlphaFoldDB" id="H3ZEM2"/>
<dbReference type="InterPro" id="IPR049299">
    <property type="entry name" value="Thio2_N"/>
</dbReference>
<evidence type="ECO:0000313" key="10">
    <source>
        <dbReference type="Proteomes" id="UP000012046"/>
    </source>
</evidence>
<dbReference type="InterPro" id="IPR013766">
    <property type="entry name" value="Thioredoxin_domain"/>
</dbReference>
<dbReference type="PATRIC" id="fig|1129374.4.peg.1806"/>
<dbReference type="PANTHER" id="PTHR45663">
    <property type="entry name" value="GEO12009P1"/>
    <property type="match status" value="1"/>
</dbReference>
<keyword evidence="2" id="KW-0813">Transport</keyword>
<dbReference type="PROSITE" id="PS00194">
    <property type="entry name" value="THIOREDOXIN_1"/>
    <property type="match status" value="1"/>
</dbReference>
<feature type="domain" description="Thioredoxin" evidence="8">
    <location>
        <begin position="36"/>
        <end position="140"/>
    </location>
</feature>
<dbReference type="Proteomes" id="UP000012046">
    <property type="component" value="Unassembled WGS sequence"/>
</dbReference>
<evidence type="ECO:0000256" key="6">
    <source>
        <dbReference type="ARBA" id="ARBA00023284"/>
    </source>
</evidence>
<sequence length="140" mass="15549">MIIACPHCHALNRLPADRPLQDGRCGKCKHALFSGQPLELTAANFAAHAEKSELPLVLDFWASWCGPCRSFAPVFASAAAELEPRFRFGKVDTEQQQSLAARFAIRSIPTIMLIHQGKVLAQQAGALPKAQFYQWLQRYS</sequence>
<dbReference type="eggNOG" id="COG3118">
    <property type="taxonomic scope" value="Bacteria"/>
</dbReference>
<dbReference type="Gene3D" id="3.40.30.10">
    <property type="entry name" value="Glutaredoxin"/>
    <property type="match status" value="1"/>
</dbReference>
<dbReference type="PROSITE" id="PS51352">
    <property type="entry name" value="THIOREDOXIN_2"/>
    <property type="match status" value="1"/>
</dbReference>
<keyword evidence="5" id="KW-1015">Disulfide bond</keyword>
<reference evidence="9 10" key="1">
    <citation type="journal article" date="2012" name="J. Bacteriol.">
        <title>Genome Sequence of Extracellular-Protease-Producing Alishewanella jeotgali Isolated from Traditional Korean Fermented Seafood.</title>
        <authorList>
            <person name="Jung J."/>
            <person name="Chun J."/>
            <person name="Park W."/>
        </authorList>
    </citation>
    <scope>NUCLEOTIDE SEQUENCE [LARGE SCALE GENOMIC DNA]</scope>
    <source>
        <strain evidence="9 10">KCTC 22429</strain>
    </source>
</reference>
<dbReference type="SUPFAM" id="SSF52833">
    <property type="entry name" value="Thioredoxin-like"/>
    <property type="match status" value="1"/>
</dbReference>
<dbReference type="EMBL" id="AHTH01000023">
    <property type="protein sequence ID" value="EHR40985.1"/>
    <property type="molecule type" value="Genomic_DNA"/>
</dbReference>
<dbReference type="CDD" id="cd02947">
    <property type="entry name" value="TRX_family"/>
    <property type="match status" value="1"/>
</dbReference>
<evidence type="ECO:0000256" key="7">
    <source>
        <dbReference type="NCBIfam" id="TIGR01068"/>
    </source>
</evidence>
<evidence type="ECO:0000259" key="8">
    <source>
        <dbReference type="PROSITE" id="PS51352"/>
    </source>
</evidence>
<dbReference type="GO" id="GO:0005829">
    <property type="term" value="C:cytosol"/>
    <property type="evidence" value="ECO:0007669"/>
    <property type="project" value="TreeGrafter"/>
</dbReference>
<evidence type="ECO:0000256" key="1">
    <source>
        <dbReference type="ARBA" id="ARBA00008987"/>
    </source>
</evidence>
<dbReference type="NCBIfam" id="NF008229">
    <property type="entry name" value="PRK10996.1"/>
    <property type="match status" value="1"/>
</dbReference>
<dbReference type="GO" id="GO:0015035">
    <property type="term" value="F:protein-disulfide reductase activity"/>
    <property type="evidence" value="ECO:0007669"/>
    <property type="project" value="UniProtKB-UniRule"/>
</dbReference>
<dbReference type="PANTHER" id="PTHR45663:SF40">
    <property type="entry name" value="THIOREDOXIN 2"/>
    <property type="match status" value="1"/>
</dbReference>
<dbReference type="GO" id="GO:0046872">
    <property type="term" value="F:metal ion binding"/>
    <property type="evidence" value="ECO:0007669"/>
    <property type="project" value="UniProtKB-KW"/>
</dbReference>
<evidence type="ECO:0000313" key="9">
    <source>
        <dbReference type="EMBL" id="EHR40985.1"/>
    </source>
</evidence>
<evidence type="ECO:0000256" key="2">
    <source>
        <dbReference type="ARBA" id="ARBA00022448"/>
    </source>
</evidence>
<keyword evidence="4" id="KW-0249">Electron transport</keyword>
<evidence type="ECO:0000256" key="4">
    <source>
        <dbReference type="ARBA" id="ARBA00022982"/>
    </source>
</evidence>
<evidence type="ECO:0000256" key="3">
    <source>
        <dbReference type="ARBA" id="ARBA00022723"/>
    </source>
</evidence>
<accession>H3ZEM2</accession>
<dbReference type="InterPro" id="IPR036249">
    <property type="entry name" value="Thioredoxin-like_sf"/>
</dbReference>
<dbReference type="RefSeq" id="WP_008950604.1">
    <property type="nucleotide sequence ID" value="NZ_AHTH01000023.1"/>
</dbReference>
<comment type="caution">
    <text evidence="9">The sequence shown here is derived from an EMBL/GenBank/DDBJ whole genome shotgun (WGS) entry which is preliminary data.</text>
</comment>
<dbReference type="NCBIfam" id="TIGR01068">
    <property type="entry name" value="thioredoxin"/>
    <property type="match status" value="1"/>
</dbReference>
<dbReference type="FunFam" id="3.40.30.10:FF:000001">
    <property type="entry name" value="Thioredoxin"/>
    <property type="match status" value="1"/>
</dbReference>
<dbReference type="Pfam" id="PF21352">
    <property type="entry name" value="Zn_ribbon_Thio2"/>
    <property type="match status" value="1"/>
</dbReference>
<dbReference type="Pfam" id="PF00085">
    <property type="entry name" value="Thioredoxin"/>
    <property type="match status" value="1"/>
</dbReference>
<dbReference type="InterPro" id="IPR017937">
    <property type="entry name" value="Thioredoxin_CS"/>
</dbReference>
<dbReference type="Gene3D" id="2.30.30.380">
    <property type="entry name" value="Zn-finger domain of Sec23/24"/>
    <property type="match status" value="1"/>
</dbReference>
<name>H3ZEM2_9ALTE</name>
<comment type="similarity">
    <text evidence="1">Belongs to the thioredoxin family.</text>
</comment>
<proteinExistence type="inferred from homology"/>
<keyword evidence="3" id="KW-0479">Metal-binding</keyword>
<dbReference type="STRING" id="1129374.AJE_09032"/>
<protein>
    <recommendedName>
        <fullName evidence="7">Thioredoxin</fullName>
    </recommendedName>
</protein>
<dbReference type="PRINTS" id="PR00421">
    <property type="entry name" value="THIOREDOXIN"/>
</dbReference>
<keyword evidence="6" id="KW-0676">Redox-active center</keyword>
<gene>
    <name evidence="9" type="ORF">AJE_09032</name>
</gene>